<sequence length="73" mass="7252">MAAIVGAKEGGPVDVGMVAGEEVVEQVGGLQQAGVEAWGCGLCQGHLSVAMAVVVVVVASTVVGRVPPINREL</sequence>
<protein>
    <submittedName>
        <fullName evidence="1">Uncharacterized protein</fullName>
    </submittedName>
</protein>
<comment type="caution">
    <text evidence="1">The sequence shown here is derived from an EMBL/GenBank/DDBJ whole genome shotgun (WGS) entry which is preliminary data.</text>
</comment>
<organism evidence="1 2">
    <name type="scientific">Colocasia esculenta</name>
    <name type="common">Wild taro</name>
    <name type="synonym">Arum esculentum</name>
    <dbReference type="NCBI Taxonomy" id="4460"/>
    <lineage>
        <taxon>Eukaryota</taxon>
        <taxon>Viridiplantae</taxon>
        <taxon>Streptophyta</taxon>
        <taxon>Embryophyta</taxon>
        <taxon>Tracheophyta</taxon>
        <taxon>Spermatophyta</taxon>
        <taxon>Magnoliopsida</taxon>
        <taxon>Liliopsida</taxon>
        <taxon>Araceae</taxon>
        <taxon>Aroideae</taxon>
        <taxon>Colocasieae</taxon>
        <taxon>Colocasia</taxon>
    </lineage>
</organism>
<dbReference type="EMBL" id="NMUH01002741">
    <property type="protein sequence ID" value="MQM01822.1"/>
    <property type="molecule type" value="Genomic_DNA"/>
</dbReference>
<dbReference type="Proteomes" id="UP000652761">
    <property type="component" value="Unassembled WGS sequence"/>
</dbReference>
<name>A0A843VWR7_COLES</name>
<gene>
    <name evidence="1" type="ORF">Taro_034581</name>
</gene>
<evidence type="ECO:0000313" key="2">
    <source>
        <dbReference type="Proteomes" id="UP000652761"/>
    </source>
</evidence>
<evidence type="ECO:0000313" key="1">
    <source>
        <dbReference type="EMBL" id="MQM01822.1"/>
    </source>
</evidence>
<keyword evidence="2" id="KW-1185">Reference proteome</keyword>
<dbReference type="AlphaFoldDB" id="A0A843VWR7"/>
<accession>A0A843VWR7</accession>
<proteinExistence type="predicted"/>
<reference evidence="1" key="1">
    <citation type="submission" date="2017-07" db="EMBL/GenBank/DDBJ databases">
        <title>Taro Niue Genome Assembly and Annotation.</title>
        <authorList>
            <person name="Atibalentja N."/>
            <person name="Keating K."/>
            <person name="Fields C.J."/>
        </authorList>
    </citation>
    <scope>NUCLEOTIDE SEQUENCE</scope>
    <source>
        <strain evidence="1">Niue_2</strain>
        <tissue evidence="1">Leaf</tissue>
    </source>
</reference>